<protein>
    <submittedName>
        <fullName evidence="2">FMN-binding domain protein</fullName>
    </submittedName>
</protein>
<dbReference type="InterPro" id="IPR007329">
    <property type="entry name" value="FMN-bd"/>
</dbReference>
<proteinExistence type="predicted"/>
<dbReference type="PATRIC" id="fig|1144748.3.peg.745"/>
<feature type="domain" description="FMN-binding" evidence="1">
    <location>
        <begin position="91"/>
        <end position="171"/>
    </location>
</feature>
<evidence type="ECO:0000313" key="3">
    <source>
        <dbReference type="Proteomes" id="UP000094147"/>
    </source>
</evidence>
<sequence length="175" mass="20278">MSKIKIQLAFLLLLGVITIPAIAKKYLTKEQFIQQAFASIENGNEPTMKTLWLDDKVQAKITKILEHSYPKLRLRYWKYDDQTVWFLDEIGKERPISFGVSVKSQRINLIKVLEFRESRGGEIHMQAFTDQFEQIKLTDEYKLDKHIDGITGATMSVDAMKKIARVALMLDELVQ</sequence>
<organism evidence="2 3">
    <name type="scientific">Kangiella sediminilitoris</name>
    <dbReference type="NCBI Taxonomy" id="1144748"/>
    <lineage>
        <taxon>Bacteria</taxon>
        <taxon>Pseudomonadati</taxon>
        <taxon>Pseudomonadota</taxon>
        <taxon>Gammaproteobacteria</taxon>
        <taxon>Kangiellales</taxon>
        <taxon>Kangiellaceae</taxon>
        <taxon>Kangiella</taxon>
    </lineage>
</organism>
<dbReference type="Pfam" id="PF04205">
    <property type="entry name" value="FMN_bind"/>
    <property type="match status" value="1"/>
</dbReference>
<dbReference type="GO" id="GO:0016020">
    <property type="term" value="C:membrane"/>
    <property type="evidence" value="ECO:0007669"/>
    <property type="project" value="InterPro"/>
</dbReference>
<reference evidence="3" key="1">
    <citation type="submission" date="2015-08" db="EMBL/GenBank/DDBJ databases">
        <authorList>
            <person name="Kim K.M."/>
        </authorList>
    </citation>
    <scope>NUCLEOTIDE SEQUENCE [LARGE SCALE GENOMIC DNA]</scope>
    <source>
        <strain evidence="3">KCTC 23892</strain>
    </source>
</reference>
<dbReference type="GO" id="GO:0010181">
    <property type="term" value="F:FMN binding"/>
    <property type="evidence" value="ECO:0007669"/>
    <property type="project" value="InterPro"/>
</dbReference>
<dbReference type="OrthoDB" id="9778782at2"/>
<dbReference type="Proteomes" id="UP000094147">
    <property type="component" value="Chromosome"/>
</dbReference>
<keyword evidence="3" id="KW-1185">Reference proteome</keyword>
<accession>A0A1B3B9I7</accession>
<dbReference type="EMBL" id="CP012418">
    <property type="protein sequence ID" value="AOE49459.1"/>
    <property type="molecule type" value="Genomic_DNA"/>
</dbReference>
<name>A0A1B3B9I7_9GAMM</name>
<dbReference type="SMART" id="SM00900">
    <property type="entry name" value="FMN_bind"/>
    <property type="match status" value="1"/>
</dbReference>
<gene>
    <name evidence="2" type="ORF">KS2013_735</name>
</gene>
<evidence type="ECO:0000313" key="2">
    <source>
        <dbReference type="EMBL" id="AOE49459.1"/>
    </source>
</evidence>
<evidence type="ECO:0000259" key="1">
    <source>
        <dbReference type="SMART" id="SM00900"/>
    </source>
</evidence>
<dbReference type="RefSeq" id="WP_068989923.1">
    <property type="nucleotide sequence ID" value="NZ_CP012418.1"/>
</dbReference>
<dbReference type="STRING" id="1144748.KS2013_735"/>
<dbReference type="AlphaFoldDB" id="A0A1B3B9I7"/>
<dbReference type="KEGG" id="ksd:KS2013_735"/>